<proteinExistence type="predicted"/>
<accession>A0A5C3N009</accession>
<gene>
    <name evidence="3" type="ORF">OE88DRAFT_262150</name>
</gene>
<feature type="signal peptide" evidence="2">
    <location>
        <begin position="1"/>
        <end position="25"/>
    </location>
</feature>
<feature type="compositionally biased region" description="Basic residues" evidence="1">
    <location>
        <begin position="116"/>
        <end position="126"/>
    </location>
</feature>
<evidence type="ECO:0000313" key="4">
    <source>
        <dbReference type="Proteomes" id="UP000305948"/>
    </source>
</evidence>
<dbReference type="Proteomes" id="UP000305948">
    <property type="component" value="Unassembled WGS sequence"/>
</dbReference>
<protein>
    <recommendedName>
        <fullName evidence="5">Secreted protein</fullName>
    </recommendedName>
</protein>
<dbReference type="AlphaFoldDB" id="A0A5C3N009"/>
<feature type="region of interest" description="Disordered" evidence="1">
    <location>
        <begin position="90"/>
        <end position="139"/>
    </location>
</feature>
<dbReference type="EMBL" id="ML213513">
    <property type="protein sequence ID" value="TFK50493.1"/>
    <property type="molecule type" value="Genomic_DNA"/>
</dbReference>
<feature type="compositionally biased region" description="Polar residues" evidence="1">
    <location>
        <begin position="98"/>
        <end position="113"/>
    </location>
</feature>
<keyword evidence="4" id="KW-1185">Reference proteome</keyword>
<evidence type="ECO:0000313" key="3">
    <source>
        <dbReference type="EMBL" id="TFK50493.1"/>
    </source>
</evidence>
<feature type="chain" id="PRO_5022921872" description="Secreted protein" evidence="2">
    <location>
        <begin position="26"/>
        <end position="139"/>
    </location>
</feature>
<sequence length="139" mass="15414">MIVFTPLRLLSSWSGLLVLPQTVRCGSGPRAAHVGPTTAVLYISRGNMTILSMALQGLSPETVTLARSITIFTQQASDLRSCTSSCRLPARRPPAFQHNPNQSPRTNRRSMQLSVHPHRHRPRRQRGILPLRASRQAVC</sequence>
<evidence type="ECO:0008006" key="5">
    <source>
        <dbReference type="Google" id="ProtNLM"/>
    </source>
</evidence>
<evidence type="ECO:0000256" key="2">
    <source>
        <dbReference type="SAM" id="SignalP"/>
    </source>
</evidence>
<evidence type="ECO:0000256" key="1">
    <source>
        <dbReference type="SAM" id="MobiDB-lite"/>
    </source>
</evidence>
<organism evidence="3 4">
    <name type="scientific">Heliocybe sulcata</name>
    <dbReference type="NCBI Taxonomy" id="5364"/>
    <lineage>
        <taxon>Eukaryota</taxon>
        <taxon>Fungi</taxon>
        <taxon>Dikarya</taxon>
        <taxon>Basidiomycota</taxon>
        <taxon>Agaricomycotina</taxon>
        <taxon>Agaricomycetes</taxon>
        <taxon>Gloeophyllales</taxon>
        <taxon>Gloeophyllaceae</taxon>
        <taxon>Heliocybe</taxon>
    </lineage>
</organism>
<reference evidence="3 4" key="1">
    <citation type="journal article" date="2019" name="Nat. Ecol. Evol.">
        <title>Megaphylogeny resolves global patterns of mushroom evolution.</title>
        <authorList>
            <person name="Varga T."/>
            <person name="Krizsan K."/>
            <person name="Foldi C."/>
            <person name="Dima B."/>
            <person name="Sanchez-Garcia M."/>
            <person name="Sanchez-Ramirez S."/>
            <person name="Szollosi G.J."/>
            <person name="Szarkandi J.G."/>
            <person name="Papp V."/>
            <person name="Albert L."/>
            <person name="Andreopoulos W."/>
            <person name="Angelini C."/>
            <person name="Antonin V."/>
            <person name="Barry K.W."/>
            <person name="Bougher N.L."/>
            <person name="Buchanan P."/>
            <person name="Buyck B."/>
            <person name="Bense V."/>
            <person name="Catcheside P."/>
            <person name="Chovatia M."/>
            <person name="Cooper J."/>
            <person name="Damon W."/>
            <person name="Desjardin D."/>
            <person name="Finy P."/>
            <person name="Geml J."/>
            <person name="Haridas S."/>
            <person name="Hughes K."/>
            <person name="Justo A."/>
            <person name="Karasinski D."/>
            <person name="Kautmanova I."/>
            <person name="Kiss B."/>
            <person name="Kocsube S."/>
            <person name="Kotiranta H."/>
            <person name="LaButti K.M."/>
            <person name="Lechner B.E."/>
            <person name="Liimatainen K."/>
            <person name="Lipzen A."/>
            <person name="Lukacs Z."/>
            <person name="Mihaltcheva S."/>
            <person name="Morgado L.N."/>
            <person name="Niskanen T."/>
            <person name="Noordeloos M.E."/>
            <person name="Ohm R.A."/>
            <person name="Ortiz-Santana B."/>
            <person name="Ovrebo C."/>
            <person name="Racz N."/>
            <person name="Riley R."/>
            <person name="Savchenko A."/>
            <person name="Shiryaev A."/>
            <person name="Soop K."/>
            <person name="Spirin V."/>
            <person name="Szebenyi C."/>
            <person name="Tomsovsky M."/>
            <person name="Tulloss R.E."/>
            <person name="Uehling J."/>
            <person name="Grigoriev I.V."/>
            <person name="Vagvolgyi C."/>
            <person name="Papp T."/>
            <person name="Martin F.M."/>
            <person name="Miettinen O."/>
            <person name="Hibbett D.S."/>
            <person name="Nagy L.G."/>
        </authorList>
    </citation>
    <scope>NUCLEOTIDE SEQUENCE [LARGE SCALE GENOMIC DNA]</scope>
    <source>
        <strain evidence="3 4">OMC1185</strain>
    </source>
</reference>
<name>A0A5C3N009_9AGAM</name>
<keyword evidence="2" id="KW-0732">Signal</keyword>